<sequence>MNKENITKQQFIDFINNVITNFRALREQEFENFQEDLFESLKPKKKLYQ</sequence>
<accession>A0A024V4T4</accession>
<proteinExistence type="predicted"/>
<dbReference type="AlphaFoldDB" id="A0A024V4T4"/>
<evidence type="ECO:0000313" key="1">
    <source>
        <dbReference type="EMBL" id="ETW17826.1"/>
    </source>
</evidence>
<evidence type="ECO:0008006" key="3">
    <source>
        <dbReference type="Google" id="ProtNLM"/>
    </source>
</evidence>
<evidence type="ECO:0000313" key="2">
    <source>
        <dbReference type="Proteomes" id="UP000030690"/>
    </source>
</evidence>
<reference evidence="1 2" key="1">
    <citation type="submission" date="2013-02" db="EMBL/GenBank/DDBJ databases">
        <title>The Genome Annotation of Plasmodium falciparum Vietnam Oak-Knoll (FVO).</title>
        <authorList>
            <consortium name="The Broad Institute Genome Sequencing Platform"/>
            <consortium name="The Broad Institute Genome Sequencing Center for Infectious Disease"/>
            <person name="Neafsey D."/>
            <person name="Hoffman S."/>
            <person name="Volkman S."/>
            <person name="Rosenthal P."/>
            <person name="Walker B."/>
            <person name="Young S.K."/>
            <person name="Zeng Q."/>
            <person name="Gargeya S."/>
            <person name="Fitzgerald M."/>
            <person name="Haas B."/>
            <person name="Abouelleil A."/>
            <person name="Allen A.W."/>
            <person name="Alvarado L."/>
            <person name="Arachchi H.M."/>
            <person name="Berlin A.M."/>
            <person name="Chapman S.B."/>
            <person name="Gainer-Dewar J."/>
            <person name="Goldberg J."/>
            <person name="Griggs A."/>
            <person name="Gujja S."/>
            <person name="Hansen M."/>
            <person name="Howarth C."/>
            <person name="Imamovic A."/>
            <person name="Ireland A."/>
            <person name="Larimer J."/>
            <person name="McCowan C."/>
            <person name="Murphy C."/>
            <person name="Pearson M."/>
            <person name="Poon T.W."/>
            <person name="Priest M."/>
            <person name="Roberts A."/>
            <person name="Saif S."/>
            <person name="Shea T."/>
            <person name="Sisk P."/>
            <person name="Sykes S."/>
            <person name="Wortman J."/>
            <person name="Nusbaum C."/>
            <person name="Birren B."/>
        </authorList>
    </citation>
    <scope>NUCLEOTIDE SEQUENCE [LARGE SCALE GENOMIC DNA]</scope>
    <source>
        <strain evidence="2">Vietnam Oak-Knoll (FVO)</strain>
    </source>
</reference>
<dbReference type="Proteomes" id="UP000030690">
    <property type="component" value="Unassembled WGS sequence"/>
</dbReference>
<protein>
    <recommendedName>
        <fullName evidence="3">Plasmodium RESA N-terminal domain-containing protein</fullName>
    </recommendedName>
</protein>
<dbReference type="EMBL" id="KI925114">
    <property type="protein sequence ID" value="ETW17826.1"/>
    <property type="molecule type" value="Genomic_DNA"/>
</dbReference>
<reference evidence="1 2" key="2">
    <citation type="submission" date="2013-02" db="EMBL/GenBank/DDBJ databases">
        <title>The Genome Sequence of Plasmodium falciparum Vietnam Oak-Knoll (FVO).</title>
        <authorList>
            <consortium name="The Broad Institute Genome Sequencing Platform"/>
            <consortium name="The Broad Institute Genome Sequencing Center for Infectious Disease"/>
            <person name="Neafsey D."/>
            <person name="Cheeseman I."/>
            <person name="Volkman S."/>
            <person name="Adams J."/>
            <person name="Walker B."/>
            <person name="Young S.K."/>
            <person name="Zeng Q."/>
            <person name="Gargeya S."/>
            <person name="Fitzgerald M."/>
            <person name="Haas B."/>
            <person name="Abouelleil A."/>
            <person name="Alvarado L."/>
            <person name="Arachchi H.M."/>
            <person name="Berlin A.M."/>
            <person name="Chapman S.B."/>
            <person name="Dewar J."/>
            <person name="Goldberg J."/>
            <person name="Griggs A."/>
            <person name="Gujja S."/>
            <person name="Hansen M."/>
            <person name="Howarth C."/>
            <person name="Imamovic A."/>
            <person name="Larimer J."/>
            <person name="McCowan C."/>
            <person name="Murphy C."/>
            <person name="Neiman D."/>
            <person name="Pearson M."/>
            <person name="Priest M."/>
            <person name="Roberts A."/>
            <person name="Saif S."/>
            <person name="Shea T."/>
            <person name="Sisk P."/>
            <person name="Sykes S."/>
            <person name="Wortman J."/>
            <person name="Nusbaum C."/>
            <person name="Birren B."/>
        </authorList>
    </citation>
    <scope>NUCLEOTIDE SEQUENCE [LARGE SCALE GENOMIC DNA]</scope>
    <source>
        <strain evidence="2">Vietnam Oak-Knoll (FVO)</strain>
    </source>
</reference>
<organism evidence="1 2">
    <name type="scientific">Plasmodium falciparum Vietnam Oak-Knoll</name>
    <name type="common">FVO</name>
    <dbReference type="NCBI Taxonomy" id="1036723"/>
    <lineage>
        <taxon>Eukaryota</taxon>
        <taxon>Sar</taxon>
        <taxon>Alveolata</taxon>
        <taxon>Apicomplexa</taxon>
        <taxon>Aconoidasida</taxon>
        <taxon>Haemosporida</taxon>
        <taxon>Plasmodiidae</taxon>
        <taxon>Plasmodium</taxon>
        <taxon>Plasmodium (Laverania)</taxon>
    </lineage>
</organism>
<name>A0A024V4T4_PLAFA</name>
<gene>
    <name evidence="1" type="ORF">PFFVO_03268</name>
</gene>